<feature type="region of interest" description="Disordered" evidence="1">
    <location>
        <begin position="1340"/>
        <end position="1360"/>
    </location>
</feature>
<dbReference type="InterPro" id="IPR011836">
    <property type="entry name" value="YhdP"/>
</dbReference>
<evidence type="ECO:0000313" key="3">
    <source>
        <dbReference type="EMBL" id="RKJ95491.1"/>
    </source>
</evidence>
<feature type="domain" description="YhdP central" evidence="2">
    <location>
        <begin position="12"/>
        <end position="1337"/>
    </location>
</feature>
<comment type="caution">
    <text evidence="3">The sequence shown here is derived from an EMBL/GenBank/DDBJ whole genome shotgun (WGS) entry which is preliminary data.</text>
</comment>
<dbReference type="Proteomes" id="UP000216225">
    <property type="component" value="Unassembled WGS sequence"/>
</dbReference>
<evidence type="ECO:0000313" key="4">
    <source>
        <dbReference type="Proteomes" id="UP000216225"/>
    </source>
</evidence>
<dbReference type="NCBIfam" id="TIGR02099">
    <property type="entry name" value="YhdP family protein"/>
    <property type="match status" value="1"/>
</dbReference>
<name>A0A420K9U7_9BURK</name>
<protein>
    <submittedName>
        <fullName evidence="3">TIGR02099 family protein</fullName>
    </submittedName>
</protein>
<dbReference type="RefSeq" id="WP_094439444.1">
    <property type="nucleotide sequence ID" value="NZ_NKDB02000003.1"/>
</dbReference>
<evidence type="ECO:0000259" key="2">
    <source>
        <dbReference type="Pfam" id="PF13116"/>
    </source>
</evidence>
<reference evidence="3 4" key="1">
    <citation type="submission" date="2018-09" db="EMBL/GenBank/DDBJ databases">
        <title>Genome comparison of Alicycliphilus sp. BQ1, a polyurethanolytic bacterium, with its closest phylogenetic relatives Alicycliphilus denitrificans BC and K601, unable to attack polyurethane.</title>
        <authorList>
            <person name="Loza-Tavera H."/>
            <person name="Lozano L."/>
            <person name="Cevallos M."/>
            <person name="Maya-Lucas O."/>
            <person name="Garcia-Mena J."/>
            <person name="Hernandez J."/>
        </authorList>
    </citation>
    <scope>NUCLEOTIDE SEQUENCE [LARGE SCALE GENOMIC DNA]</scope>
    <source>
        <strain evidence="3 4">BQ1</strain>
    </source>
</reference>
<dbReference type="Pfam" id="PF13116">
    <property type="entry name" value="YhdP"/>
    <property type="match status" value="1"/>
</dbReference>
<dbReference type="EMBL" id="NKDB02000003">
    <property type="protein sequence ID" value="RKJ95491.1"/>
    <property type="molecule type" value="Genomic_DNA"/>
</dbReference>
<dbReference type="InterPro" id="IPR025263">
    <property type="entry name" value="YhdP_central"/>
</dbReference>
<dbReference type="PANTHER" id="PTHR38690:SF1">
    <property type="entry name" value="PROTEASE"/>
    <property type="match status" value="1"/>
</dbReference>
<organism evidence="3 4">
    <name type="scientific">Alicycliphilus denitrificans</name>
    <dbReference type="NCBI Taxonomy" id="179636"/>
    <lineage>
        <taxon>Bacteria</taxon>
        <taxon>Pseudomonadati</taxon>
        <taxon>Pseudomonadota</taxon>
        <taxon>Betaproteobacteria</taxon>
        <taxon>Burkholderiales</taxon>
        <taxon>Comamonadaceae</taxon>
        <taxon>Alicycliphilus</taxon>
    </lineage>
</organism>
<evidence type="ECO:0000256" key="1">
    <source>
        <dbReference type="SAM" id="MobiDB-lite"/>
    </source>
</evidence>
<proteinExistence type="predicted"/>
<accession>A0A420K9U7</accession>
<dbReference type="PANTHER" id="PTHR38690">
    <property type="entry name" value="PROTEASE-RELATED"/>
    <property type="match status" value="1"/>
</dbReference>
<gene>
    <name evidence="3" type="ORF">CE154_016265</name>
</gene>
<sequence>MTELSSHPSRLLRFVAGCARWGLGLLLALWLLLAAAWGALHGWIVPRIGDFRPQLEAQAQRALGVPVRIAAVSARSEGFFPTVELSGVALLDPQGREALRLPRVVVALSPRSLLRLGFEQIYIEGPELDMRREQDGRIFIAGLSFRDTGEADSAAADWLFAQPEVAIRGGTLRWSDALRGAEPLALTQVDLVLRNGALRHGIRLDATPPPDWGERFTLRGQFRQPLLTTHGGNWQRWSGQMYAYFAQVDVSRLNRHADLGTLQVRQGRGALRAWVDVQQGRVVGGAADMALGEVDATLRPDLRPLLLSTVTGRVGGRWLDDGFELSTRDLQFLADDGLRWSGGNLFLRHTGQGRPGWEQGELRADRLDLAAVSQIAGRLPLDEAVHGALQTYAPRGVVEQLQANWRGPLQEPRQYQLRGKVAGLSLAAQDGVPAVAGLAGADVDFELTQAGGRAALAMAGGRLLLPGVFEDPVVPVQQLSATVRWQIEGERIAVQASDLRFANADAQGEARLAWQTADPATSPARARLPGVLDLAGTLQRADATRVHRYLPLAVPAQARHYVRDAIRAGSASQVQFRVKGDLHDFPYGHVPRQGEFRVAAQVKDVRYDYVPPALLEPGDRPWPALAGLGGELVFDRAGMTVRNATASFAGRPAVRVQKVGARIADLEHSVVEVDAQVRGPLQDMLALVGGSRIAQLTHGALDRATASGAAELQLGLNLPIDAMERSSVRGSVLLTGNEVRFVPEAPTVSGARGAVQFNEHGFTLAGVQGQALGGEVRLEGGMGAQDSAVRVRARGTATAEGLRAAPQLGLLSRLARHASGSAAYTLNLGVRRGEPEIQVSTDLVGMTLAAPAPLGKAAQAPLAVRFDNQLTREAAASDDAPLQDQLTLELGGVARLAYVRALDGGQPRVLRGAIAVGEAAKEGLPLPDQGVFANAALAELDADAWRALLDDPVPAPGAAPAAQPAGEGPAPDYLPTRLALRAATLTAQGRTLHDVVAGATRAGTVWRANVSARELEGYLEYLPGGAPAADGQAPQDRLHARLARLAIPQAADMQVNELLDARQPGRLPALDIVVQDFELRGRRLGRLEIEARNRAAADGQREWRLSRFNLVAPEATLTSSGSWALLGGAGGEAQRRTAMDFALDIRDSGELLARFGMPGVLRRGQGRMAGQVSWMGSPLSPDYRSMTGQVHVDMQAGQFLKAEPGLAKLLSVLSLQSLPRRFALDFRDVFSEGFAFDFVRGDVHIAKGVATTNNLQMKGVNAAVLMEGSADIARETQDLHVVVVPEINAMTASLVATAINPVVGLGSFLAQVFLRGPLIQAATQEFRIDGTWAEPHVERIRGRKSTPADAAAVPEPGGKP</sequence>